<keyword evidence="3 10" id="KW-0285">Flavoprotein</keyword>
<dbReference type="Gene3D" id="3.10.520.10">
    <property type="entry name" value="ApbE-like domains"/>
    <property type="match status" value="1"/>
</dbReference>
<keyword evidence="6 10" id="KW-0274">FAD</keyword>
<sequence>MSINSLKHHIINGETMGTRYCANFCAGEKVDINALNDALFAAVDNVDQQMSTWKPESDLMKINSAKLNVWLPLKPELCQVLDCAFQISKTSQGAFDIGVGGLVNAWGFGATGRELDVDRVKQQLNKSQPIATDCFELNVEYQKIRKTRPCIIDLSGIAKGFAVDQMIGVFKSFGVENALASLDGELCAIGVEADGRSWNIALEKPDYEKRDAIGVIALDNSAVATSGDYRHWIDVGDKKLSHSMNPKSGGPVQNNIASVSVIAQSCMLADAWATTLMVMGEVNGSEFAKAHDMNTLFILRKHDELMQKAYGDVFTDI</sequence>
<feature type="binding site" evidence="11">
    <location>
        <position position="156"/>
    </location>
    <ligand>
        <name>Mg(2+)</name>
        <dbReference type="ChEBI" id="CHEBI:18420"/>
    </ligand>
</feature>
<feature type="binding site" evidence="11">
    <location>
        <position position="274"/>
    </location>
    <ligand>
        <name>Mg(2+)</name>
        <dbReference type="ChEBI" id="CHEBI:18420"/>
    </ligand>
</feature>
<evidence type="ECO:0000256" key="4">
    <source>
        <dbReference type="ARBA" id="ARBA00022679"/>
    </source>
</evidence>
<evidence type="ECO:0000256" key="1">
    <source>
        <dbReference type="ARBA" id="ARBA00011955"/>
    </source>
</evidence>
<accession>A0A2A4YVL1</accession>
<dbReference type="GO" id="GO:0046872">
    <property type="term" value="F:metal ion binding"/>
    <property type="evidence" value="ECO:0007669"/>
    <property type="project" value="UniProtKB-UniRule"/>
</dbReference>
<reference key="1">
    <citation type="submission" date="2017-08" db="EMBL/GenBank/DDBJ databases">
        <title>A dynamic microbial community with high functional redundancy inhabits the cold, oxic subseafloor aquifer.</title>
        <authorList>
            <person name="Tully B.J."/>
            <person name="Wheat C.G."/>
            <person name="Glazer B.T."/>
            <person name="Huber J.A."/>
        </authorList>
    </citation>
    <scope>NUCLEOTIDE SEQUENCE [LARGE SCALE GENOMIC DNA]</scope>
</reference>
<gene>
    <name evidence="13" type="ORF">COB13_12150</name>
    <name evidence="12" type="ORF">COB13_14010</name>
</gene>
<dbReference type="SUPFAM" id="SSF143631">
    <property type="entry name" value="ApbE-like"/>
    <property type="match status" value="1"/>
</dbReference>
<name>A0A2A4YVL1_9PROT</name>
<dbReference type="AlphaFoldDB" id="A0A2A4YVL1"/>
<keyword evidence="4 10" id="KW-0808">Transferase</keyword>
<reference evidence="12" key="2">
    <citation type="journal article" date="2018" name="ISME J.">
        <title>A dynamic microbial community with high functional redundancy inhabits the cold, oxic subseafloor aquifer.</title>
        <authorList>
            <person name="Tully B.J."/>
            <person name="Wheat C.G."/>
            <person name="Glazer B.T."/>
            <person name="Huber J.A."/>
        </authorList>
    </citation>
    <scope>NUCLEOTIDE SEQUENCE</scope>
    <source>
        <strain evidence="12">NORP83</strain>
    </source>
</reference>
<protein>
    <recommendedName>
        <fullName evidence="2 10">FAD:protein FMN transferase</fullName>
        <ecNumber evidence="1 10">2.7.1.180</ecNumber>
    </recommendedName>
    <alternativeName>
        <fullName evidence="8 10">Flavin transferase</fullName>
    </alternativeName>
</protein>
<keyword evidence="5 10" id="KW-0479">Metal-binding</keyword>
<evidence type="ECO:0000256" key="8">
    <source>
        <dbReference type="ARBA" id="ARBA00031306"/>
    </source>
</evidence>
<evidence type="ECO:0000256" key="10">
    <source>
        <dbReference type="PIRNR" id="PIRNR006268"/>
    </source>
</evidence>
<dbReference type="PANTHER" id="PTHR30040:SF2">
    <property type="entry name" value="FAD:PROTEIN FMN TRANSFERASE"/>
    <property type="match status" value="1"/>
</dbReference>
<evidence type="ECO:0000313" key="12">
    <source>
        <dbReference type="EMBL" id="PCI98337.1"/>
    </source>
</evidence>
<evidence type="ECO:0000256" key="6">
    <source>
        <dbReference type="ARBA" id="ARBA00022827"/>
    </source>
</evidence>
<evidence type="ECO:0000313" key="13">
    <source>
        <dbReference type="EMBL" id="PCI99108.1"/>
    </source>
</evidence>
<evidence type="ECO:0000256" key="11">
    <source>
        <dbReference type="PIRSR" id="PIRSR006268-2"/>
    </source>
</evidence>
<evidence type="ECO:0000256" key="3">
    <source>
        <dbReference type="ARBA" id="ARBA00022630"/>
    </source>
</evidence>
<feature type="binding site" evidence="11">
    <location>
        <position position="270"/>
    </location>
    <ligand>
        <name>Mg(2+)</name>
        <dbReference type="ChEBI" id="CHEBI:18420"/>
    </ligand>
</feature>
<evidence type="ECO:0000256" key="5">
    <source>
        <dbReference type="ARBA" id="ARBA00022723"/>
    </source>
</evidence>
<dbReference type="Pfam" id="PF02424">
    <property type="entry name" value="ApbE"/>
    <property type="match status" value="1"/>
</dbReference>
<organism evidence="12">
    <name type="scientific">OCS116 cluster bacterium</name>
    <dbReference type="NCBI Taxonomy" id="2030921"/>
    <lineage>
        <taxon>Bacteria</taxon>
        <taxon>Pseudomonadati</taxon>
        <taxon>Pseudomonadota</taxon>
        <taxon>Alphaproteobacteria</taxon>
        <taxon>OCS116 cluster</taxon>
    </lineage>
</organism>
<comment type="similarity">
    <text evidence="10">Belongs to the ApbE family.</text>
</comment>
<dbReference type="EMBL" id="NVUS01000022">
    <property type="protein sequence ID" value="PCI98337.1"/>
    <property type="molecule type" value="Genomic_DNA"/>
</dbReference>
<proteinExistence type="inferred from homology"/>
<dbReference type="GO" id="GO:0016740">
    <property type="term" value="F:transferase activity"/>
    <property type="evidence" value="ECO:0007669"/>
    <property type="project" value="UniProtKB-UniRule"/>
</dbReference>
<evidence type="ECO:0000256" key="7">
    <source>
        <dbReference type="ARBA" id="ARBA00022842"/>
    </source>
</evidence>
<dbReference type="PANTHER" id="PTHR30040">
    <property type="entry name" value="THIAMINE BIOSYNTHESIS LIPOPROTEIN APBE"/>
    <property type="match status" value="1"/>
</dbReference>
<dbReference type="PIRSF" id="PIRSF006268">
    <property type="entry name" value="ApbE"/>
    <property type="match status" value="1"/>
</dbReference>
<comment type="catalytic activity">
    <reaction evidence="9 10">
        <text>L-threonyl-[protein] + FAD = FMN-L-threonyl-[protein] + AMP + H(+)</text>
        <dbReference type="Rhea" id="RHEA:36847"/>
        <dbReference type="Rhea" id="RHEA-COMP:11060"/>
        <dbReference type="Rhea" id="RHEA-COMP:11061"/>
        <dbReference type="ChEBI" id="CHEBI:15378"/>
        <dbReference type="ChEBI" id="CHEBI:30013"/>
        <dbReference type="ChEBI" id="CHEBI:57692"/>
        <dbReference type="ChEBI" id="CHEBI:74257"/>
        <dbReference type="ChEBI" id="CHEBI:456215"/>
        <dbReference type="EC" id="2.7.1.180"/>
    </reaction>
</comment>
<dbReference type="InterPro" id="IPR024932">
    <property type="entry name" value="ApbE"/>
</dbReference>
<evidence type="ECO:0000256" key="2">
    <source>
        <dbReference type="ARBA" id="ARBA00016337"/>
    </source>
</evidence>
<keyword evidence="7 10" id="KW-0460">Magnesium</keyword>
<comment type="cofactor">
    <cofactor evidence="11">
        <name>Mg(2+)</name>
        <dbReference type="ChEBI" id="CHEBI:18420"/>
    </cofactor>
    <cofactor evidence="11">
        <name>Mn(2+)</name>
        <dbReference type="ChEBI" id="CHEBI:29035"/>
    </cofactor>
    <text evidence="11">Magnesium. Can also use manganese.</text>
</comment>
<dbReference type="EMBL" id="NVUS01000017">
    <property type="protein sequence ID" value="PCI99108.1"/>
    <property type="molecule type" value="Genomic_DNA"/>
</dbReference>
<evidence type="ECO:0000256" key="9">
    <source>
        <dbReference type="ARBA" id="ARBA00048540"/>
    </source>
</evidence>
<dbReference type="InterPro" id="IPR003374">
    <property type="entry name" value="ApbE-like_sf"/>
</dbReference>
<comment type="caution">
    <text evidence="12">The sequence shown here is derived from an EMBL/GenBank/DDBJ whole genome shotgun (WGS) entry which is preliminary data.</text>
</comment>
<dbReference type="EC" id="2.7.1.180" evidence="1 10"/>